<sequence length="76" mass="8933">MMFLISLLPLGKGFMADATRLTQMLYAYIPSIIFKKDQLYHLYTRFCFFLLNAGIRSWKETSMSTMEIRTNLPGER</sequence>
<name>A0A8T1P6J7_CARIL</name>
<organism evidence="2 3">
    <name type="scientific">Carya illinoinensis</name>
    <name type="common">Pecan</name>
    <dbReference type="NCBI Taxonomy" id="32201"/>
    <lineage>
        <taxon>Eukaryota</taxon>
        <taxon>Viridiplantae</taxon>
        <taxon>Streptophyta</taxon>
        <taxon>Embryophyta</taxon>
        <taxon>Tracheophyta</taxon>
        <taxon>Spermatophyta</taxon>
        <taxon>Magnoliopsida</taxon>
        <taxon>eudicotyledons</taxon>
        <taxon>Gunneridae</taxon>
        <taxon>Pentapetalae</taxon>
        <taxon>rosids</taxon>
        <taxon>fabids</taxon>
        <taxon>Fagales</taxon>
        <taxon>Juglandaceae</taxon>
        <taxon>Carya</taxon>
    </lineage>
</organism>
<reference evidence="2" key="1">
    <citation type="submission" date="2020-12" db="EMBL/GenBank/DDBJ databases">
        <title>WGS assembly of Carya illinoinensis cv. Pawnee.</title>
        <authorList>
            <person name="Platts A."/>
            <person name="Shu S."/>
            <person name="Wright S."/>
            <person name="Barry K."/>
            <person name="Edger P."/>
            <person name="Pires J.C."/>
            <person name="Schmutz J."/>
        </authorList>
    </citation>
    <scope>NUCLEOTIDE SEQUENCE</scope>
    <source>
        <tissue evidence="2">Leaf</tissue>
    </source>
</reference>
<evidence type="ECO:0000313" key="3">
    <source>
        <dbReference type="Proteomes" id="UP000811609"/>
    </source>
</evidence>
<accession>A0A8T1P6J7</accession>
<evidence type="ECO:0000256" key="1">
    <source>
        <dbReference type="SAM" id="SignalP"/>
    </source>
</evidence>
<feature type="signal peptide" evidence="1">
    <location>
        <begin position="1"/>
        <end position="18"/>
    </location>
</feature>
<dbReference type="EMBL" id="CM031818">
    <property type="protein sequence ID" value="KAG6640246.1"/>
    <property type="molecule type" value="Genomic_DNA"/>
</dbReference>
<gene>
    <name evidence="2" type="ORF">CIPAW_10G159300</name>
</gene>
<keyword evidence="3" id="KW-1185">Reference proteome</keyword>
<comment type="caution">
    <text evidence="2">The sequence shown here is derived from an EMBL/GenBank/DDBJ whole genome shotgun (WGS) entry which is preliminary data.</text>
</comment>
<evidence type="ECO:0000313" key="2">
    <source>
        <dbReference type="EMBL" id="KAG6640246.1"/>
    </source>
</evidence>
<keyword evidence="1" id="KW-0732">Signal</keyword>
<proteinExistence type="predicted"/>
<feature type="chain" id="PRO_5035909043" description="Secreted protein" evidence="1">
    <location>
        <begin position="19"/>
        <end position="76"/>
    </location>
</feature>
<dbReference type="AlphaFoldDB" id="A0A8T1P6J7"/>
<evidence type="ECO:0008006" key="4">
    <source>
        <dbReference type="Google" id="ProtNLM"/>
    </source>
</evidence>
<dbReference type="Proteomes" id="UP000811609">
    <property type="component" value="Chromosome 10"/>
</dbReference>
<protein>
    <recommendedName>
        <fullName evidence="4">Secreted protein</fullName>
    </recommendedName>
</protein>